<dbReference type="EMBL" id="CP022521">
    <property type="protein sequence ID" value="ASO22275.1"/>
    <property type="molecule type" value="Genomic_DNA"/>
</dbReference>
<feature type="compositionally biased region" description="Basic residues" evidence="1">
    <location>
        <begin position="156"/>
        <end position="172"/>
    </location>
</feature>
<dbReference type="AlphaFoldDB" id="A0A221W8P2"/>
<reference evidence="2 3" key="1">
    <citation type="submission" date="2017-07" db="EMBL/GenBank/DDBJ databases">
        <title>Complete genome sequence of Actinoalloteichus hoggarensis DSM 45943, type strain of Actinoalloteichus hoggarensis.</title>
        <authorList>
            <person name="Ruckert C."/>
            <person name="Nouioui I."/>
            <person name="Willmese J."/>
            <person name="van Wezel G."/>
            <person name="Klenk H.-P."/>
            <person name="Kalinowski J."/>
            <person name="Zotchev S.B."/>
        </authorList>
    </citation>
    <scope>NUCLEOTIDE SEQUENCE [LARGE SCALE GENOMIC DNA]</scope>
    <source>
        <strain evidence="2 3">DSM 45943</strain>
    </source>
</reference>
<proteinExistence type="predicted"/>
<evidence type="ECO:0000313" key="2">
    <source>
        <dbReference type="EMBL" id="ASO22275.1"/>
    </source>
</evidence>
<sequence>MIADRRRPDALDSAVRVGTRPVDRLARRSPGLVGRYGIGPECDVVTSRVKGAPEPRHRATRPTNRARPGVAPASRGCRRTTGSARPCAVDGTRAAERSRRADRHDTEALRREGLRGARRGPPASPPPSSATEVSPPATRRDVDAPALGGALGPRPQARRPARNPRRRPHHLHAAPPVDRTGYQPGCPPVNASATLCPPKPKASFTAALKVPLRGASATTSSSTPGSRFSRFCVAGTTP</sequence>
<evidence type="ECO:0000256" key="1">
    <source>
        <dbReference type="SAM" id="MobiDB-lite"/>
    </source>
</evidence>
<gene>
    <name evidence="2" type="ORF">AHOG_23335</name>
</gene>
<organism evidence="2 3">
    <name type="scientific">Actinoalloteichus hoggarensis</name>
    <dbReference type="NCBI Taxonomy" id="1470176"/>
    <lineage>
        <taxon>Bacteria</taxon>
        <taxon>Bacillati</taxon>
        <taxon>Actinomycetota</taxon>
        <taxon>Actinomycetes</taxon>
        <taxon>Pseudonocardiales</taxon>
        <taxon>Pseudonocardiaceae</taxon>
        <taxon>Actinoalloteichus</taxon>
    </lineage>
</organism>
<accession>A0A221W8P2</accession>
<keyword evidence="3" id="KW-1185">Reference proteome</keyword>
<feature type="region of interest" description="Disordered" evidence="1">
    <location>
        <begin position="48"/>
        <end position="193"/>
    </location>
</feature>
<dbReference type="Proteomes" id="UP000204221">
    <property type="component" value="Chromosome"/>
</dbReference>
<evidence type="ECO:0000313" key="3">
    <source>
        <dbReference type="Proteomes" id="UP000204221"/>
    </source>
</evidence>
<feature type="compositionally biased region" description="Basic and acidic residues" evidence="1">
    <location>
        <begin position="93"/>
        <end position="115"/>
    </location>
</feature>
<name>A0A221W8P2_9PSEU</name>
<dbReference type="KEGG" id="ahg:AHOG_23335"/>
<feature type="region of interest" description="Disordered" evidence="1">
    <location>
        <begin position="213"/>
        <end position="238"/>
    </location>
</feature>
<protein>
    <submittedName>
        <fullName evidence="2">Uncharacterized protein</fullName>
    </submittedName>
</protein>